<sequence>MRNGCRTHTSTLRTADSQAEQFLLVFSTNIEFFSVFNLAIQTLGLSLIFTKVTCRPSFSTFPRPGRPGARRGPPSHTIVKLGLFRPLLGGAGWASAPDMPGALATSLDEPDRPQRSVSKTLKRAVSSYFVPRGRFKKLLESAENDNEADVYRRNSGHRVFTHADWAVHRKPSRYARHLALIFASRIFRSLIPPITAVTLISTLVGVYETLLKEHRLPAQWPHVTLALGQGFQLTAFALSLLLVFRTNSAYGRWWEARMLWGSLTNRTRDFVRQCLAFFPEDAKRLREAAVLWTIALPYVVKAHLREGNRLESELEGILTRDEVDALTGATHRPCFVLAALSQVVAAAGLDPQLRQRLDTNLTAFEDCIGGCERILRTPIPQSYTRHTSRFLMIWLIMMPFTLWAAYSWVSILLSGLFAYLMLGIDEIGVQIEEPFGVLPLGSFCATIERNLRELHYSNPEARFAALPWLVPASPTCSRASGSCDGADMAAGMDDIDPVAGKLPHLNGAPQAGQPRVYKHTSDAAELAAGHVRFAHRWLEPHPHLIHSPVHPHHPNHHHGHGHGHGAQEHGRGAFHQTSTLHADVEDQVVRPASYPTAARHTPPHRSWFGGRWVEED</sequence>
<evidence type="ECO:0000313" key="10">
    <source>
        <dbReference type="EMBL" id="JAT72437.1"/>
    </source>
</evidence>
<feature type="transmembrane region" description="Helical" evidence="9">
    <location>
        <begin position="391"/>
        <end position="422"/>
    </location>
</feature>
<comment type="subcellular location">
    <subcellularLocation>
        <location evidence="1">Cell membrane</location>
        <topology evidence="1">Multi-pass membrane protein</topology>
    </subcellularLocation>
</comment>
<feature type="region of interest" description="Disordered" evidence="8">
    <location>
        <begin position="549"/>
        <end position="570"/>
    </location>
</feature>
<evidence type="ECO:0000256" key="8">
    <source>
        <dbReference type="SAM" id="MobiDB-lite"/>
    </source>
</evidence>
<evidence type="ECO:0000256" key="6">
    <source>
        <dbReference type="ARBA" id="ARBA00023065"/>
    </source>
</evidence>
<dbReference type="AlphaFoldDB" id="A0A1D1ZZU0"/>
<keyword evidence="6" id="KW-0406">Ion transport</keyword>
<dbReference type="InterPro" id="IPR044669">
    <property type="entry name" value="YneE/VCCN1/2-like"/>
</dbReference>
<keyword evidence="2" id="KW-0813">Transport</keyword>
<evidence type="ECO:0000256" key="2">
    <source>
        <dbReference type="ARBA" id="ARBA00022448"/>
    </source>
</evidence>
<feature type="transmembrane region" description="Helical" evidence="9">
    <location>
        <begin position="178"/>
        <end position="203"/>
    </location>
</feature>
<accession>A0A1D1ZZU0</accession>
<keyword evidence="4 9" id="KW-0812">Transmembrane</keyword>
<evidence type="ECO:0000256" key="4">
    <source>
        <dbReference type="ARBA" id="ARBA00022692"/>
    </source>
</evidence>
<organism evidence="10">
    <name type="scientific">Auxenochlorella protothecoides</name>
    <name type="common">Green microalga</name>
    <name type="synonym">Chlorella protothecoides</name>
    <dbReference type="NCBI Taxonomy" id="3075"/>
    <lineage>
        <taxon>Eukaryota</taxon>
        <taxon>Viridiplantae</taxon>
        <taxon>Chlorophyta</taxon>
        <taxon>core chlorophytes</taxon>
        <taxon>Trebouxiophyceae</taxon>
        <taxon>Chlorellales</taxon>
        <taxon>Chlorellaceae</taxon>
        <taxon>Auxenochlorella</taxon>
    </lineage>
</organism>
<protein>
    <submittedName>
        <fullName evidence="10">Uncharacterized protein</fullName>
    </submittedName>
</protein>
<feature type="transmembrane region" description="Helical" evidence="9">
    <location>
        <begin position="223"/>
        <end position="244"/>
    </location>
</feature>
<evidence type="ECO:0000256" key="3">
    <source>
        <dbReference type="ARBA" id="ARBA00022475"/>
    </source>
</evidence>
<dbReference type="EMBL" id="GDKF01006185">
    <property type="protein sequence ID" value="JAT72437.1"/>
    <property type="molecule type" value="Transcribed_RNA"/>
</dbReference>
<dbReference type="Pfam" id="PF25539">
    <property type="entry name" value="Bestrophin_2"/>
    <property type="match status" value="1"/>
</dbReference>
<feature type="compositionally biased region" description="Basic residues" evidence="8">
    <location>
        <begin position="549"/>
        <end position="563"/>
    </location>
</feature>
<feature type="region of interest" description="Disordered" evidence="8">
    <location>
        <begin position="593"/>
        <end position="616"/>
    </location>
</feature>
<dbReference type="GO" id="GO:0005886">
    <property type="term" value="C:plasma membrane"/>
    <property type="evidence" value="ECO:0007669"/>
    <property type="project" value="UniProtKB-SubCell"/>
</dbReference>
<dbReference type="GO" id="GO:0005254">
    <property type="term" value="F:chloride channel activity"/>
    <property type="evidence" value="ECO:0007669"/>
    <property type="project" value="InterPro"/>
</dbReference>
<evidence type="ECO:0000256" key="9">
    <source>
        <dbReference type="SAM" id="Phobius"/>
    </source>
</evidence>
<keyword evidence="3" id="KW-1003">Cell membrane</keyword>
<name>A0A1D1ZZU0_AUXPR</name>
<gene>
    <name evidence="10" type="ORF">g.6278</name>
</gene>
<keyword evidence="7 9" id="KW-0472">Membrane</keyword>
<dbReference type="PANTHER" id="PTHR33281">
    <property type="entry name" value="UPF0187 PROTEIN YNEE"/>
    <property type="match status" value="1"/>
</dbReference>
<evidence type="ECO:0000256" key="7">
    <source>
        <dbReference type="ARBA" id="ARBA00023136"/>
    </source>
</evidence>
<evidence type="ECO:0000256" key="5">
    <source>
        <dbReference type="ARBA" id="ARBA00022989"/>
    </source>
</evidence>
<keyword evidence="5 9" id="KW-1133">Transmembrane helix</keyword>
<reference evidence="10" key="1">
    <citation type="submission" date="2015-08" db="EMBL/GenBank/DDBJ databases">
        <authorList>
            <person name="Babu N.S."/>
            <person name="Beckwith C.J."/>
            <person name="Beseler K.G."/>
            <person name="Brison A."/>
            <person name="Carone J.V."/>
            <person name="Caskin T.P."/>
            <person name="Diamond M."/>
            <person name="Durham M.E."/>
            <person name="Foxe J.M."/>
            <person name="Go M."/>
            <person name="Henderson B.A."/>
            <person name="Jones I.B."/>
            <person name="McGettigan J.A."/>
            <person name="Micheletti S.J."/>
            <person name="Nasrallah M.E."/>
            <person name="Ortiz D."/>
            <person name="Piller C.R."/>
            <person name="Privatt S.R."/>
            <person name="Schneider S.L."/>
            <person name="Sharp S."/>
            <person name="Smith T.C."/>
            <person name="Stanton J.D."/>
            <person name="Ullery H.E."/>
            <person name="Wilson R.J."/>
            <person name="Serrano M.G."/>
            <person name="Buck G."/>
            <person name="Lee V."/>
            <person name="Wang Y."/>
            <person name="Carvalho R."/>
            <person name="Voegtly L."/>
            <person name="Shi R."/>
            <person name="Duckworth R."/>
            <person name="Johnson A."/>
            <person name="Loviza R."/>
            <person name="Walstead R."/>
            <person name="Shah Z."/>
            <person name="Kiflezghi M."/>
            <person name="Wade K."/>
            <person name="Ball S.L."/>
            <person name="Bradley K.W."/>
            <person name="Asai D.J."/>
            <person name="Bowman C.A."/>
            <person name="Russell D.A."/>
            <person name="Pope W.H."/>
            <person name="Jacobs-Sera D."/>
            <person name="Hendrix R.W."/>
            <person name="Hatfull G.F."/>
        </authorList>
    </citation>
    <scope>NUCLEOTIDE SEQUENCE</scope>
</reference>
<proteinExistence type="predicted"/>
<dbReference type="PANTHER" id="PTHR33281:SF19">
    <property type="entry name" value="VOLTAGE-DEPENDENT ANION CHANNEL-FORMING PROTEIN YNEE"/>
    <property type="match status" value="1"/>
</dbReference>
<evidence type="ECO:0000256" key="1">
    <source>
        <dbReference type="ARBA" id="ARBA00004651"/>
    </source>
</evidence>